<gene>
    <name evidence="1" type="ORF">ACFP58_00055</name>
</gene>
<evidence type="ECO:0000313" key="2">
    <source>
        <dbReference type="Proteomes" id="UP001596264"/>
    </source>
</evidence>
<proteinExistence type="predicted"/>
<dbReference type="EMBL" id="JBHSTZ010000001">
    <property type="protein sequence ID" value="MFC6379874.1"/>
    <property type="molecule type" value="Genomic_DNA"/>
</dbReference>
<keyword evidence="2" id="KW-1185">Reference proteome</keyword>
<dbReference type="RefSeq" id="WP_201564457.1">
    <property type="nucleotide sequence ID" value="NZ_CAJGZK010000025.1"/>
</dbReference>
<name>A0ABW1W1F9_9GAMM</name>
<comment type="caution">
    <text evidence="1">The sequence shown here is derived from an EMBL/GenBank/DDBJ whole genome shotgun (WGS) entry which is preliminary data.</text>
</comment>
<accession>A0ABW1W1F9</accession>
<evidence type="ECO:0000313" key="1">
    <source>
        <dbReference type="EMBL" id="MFC6379874.1"/>
    </source>
</evidence>
<protein>
    <submittedName>
        <fullName evidence="1">Uncharacterized protein</fullName>
    </submittedName>
</protein>
<dbReference type="Proteomes" id="UP001596264">
    <property type="component" value="Unassembled WGS sequence"/>
</dbReference>
<sequence length="174" mass="20617">MDNVTIAKLQKTSVVIVNDIVKLFEIYNQFIRPQIKSSNTFIAYQNLTLAKPILFIKTSEVIQLVNNFEVFYLLKTVDLNQELCAEKVSIVKINEAQFEVKYAFYELIDLICRYQKYLDIRLIYIHLNRSLTADINQQLFSSKKFSIGTFCNLINIHEQTYYKRYKKDKNNVNY</sequence>
<reference evidence="2" key="1">
    <citation type="journal article" date="2019" name="Int. J. Syst. Evol. Microbiol.">
        <title>The Global Catalogue of Microorganisms (GCM) 10K type strain sequencing project: providing services to taxonomists for standard genome sequencing and annotation.</title>
        <authorList>
            <consortium name="The Broad Institute Genomics Platform"/>
            <consortium name="The Broad Institute Genome Sequencing Center for Infectious Disease"/>
            <person name="Wu L."/>
            <person name="Ma J."/>
        </authorList>
    </citation>
    <scope>NUCLEOTIDE SEQUENCE [LARGE SCALE GENOMIC DNA]</scope>
    <source>
        <strain evidence="2">CCM 2050</strain>
    </source>
</reference>
<organism evidence="1 2">
    <name type="scientific">Psychrobacter glacincola</name>
    <dbReference type="NCBI Taxonomy" id="56810"/>
    <lineage>
        <taxon>Bacteria</taxon>
        <taxon>Pseudomonadati</taxon>
        <taxon>Pseudomonadota</taxon>
        <taxon>Gammaproteobacteria</taxon>
        <taxon>Moraxellales</taxon>
        <taxon>Moraxellaceae</taxon>
        <taxon>Psychrobacter</taxon>
    </lineage>
</organism>